<comment type="caution">
    <text evidence="1">The sequence shown here is derived from an EMBL/GenBank/DDBJ whole genome shotgun (WGS) entry which is preliminary data.</text>
</comment>
<proteinExistence type="predicted"/>
<evidence type="ECO:0000313" key="1">
    <source>
        <dbReference type="EMBL" id="KAI4347215.1"/>
    </source>
</evidence>
<name>A0ACB9PEN6_BAUVA</name>
<dbReference type="EMBL" id="CM039429">
    <property type="protein sequence ID" value="KAI4347215.1"/>
    <property type="molecule type" value="Genomic_DNA"/>
</dbReference>
<evidence type="ECO:0000313" key="2">
    <source>
        <dbReference type="Proteomes" id="UP000828941"/>
    </source>
</evidence>
<organism evidence="1 2">
    <name type="scientific">Bauhinia variegata</name>
    <name type="common">Purple orchid tree</name>
    <name type="synonym">Phanera variegata</name>
    <dbReference type="NCBI Taxonomy" id="167791"/>
    <lineage>
        <taxon>Eukaryota</taxon>
        <taxon>Viridiplantae</taxon>
        <taxon>Streptophyta</taxon>
        <taxon>Embryophyta</taxon>
        <taxon>Tracheophyta</taxon>
        <taxon>Spermatophyta</taxon>
        <taxon>Magnoliopsida</taxon>
        <taxon>eudicotyledons</taxon>
        <taxon>Gunneridae</taxon>
        <taxon>Pentapetalae</taxon>
        <taxon>rosids</taxon>
        <taxon>fabids</taxon>
        <taxon>Fabales</taxon>
        <taxon>Fabaceae</taxon>
        <taxon>Cercidoideae</taxon>
        <taxon>Cercideae</taxon>
        <taxon>Bauhiniinae</taxon>
        <taxon>Bauhinia</taxon>
    </lineage>
</organism>
<sequence>MPVVTDASTVAEHIKWRRPRNQFSHAIAETDPSPQIPSIIQSTRCKSTISSLLLSTLSNNSTNETMPGNVNGGGHNHKKKNNFSAASFRGLGCTAGASQQVSVPALIRTSADWQGKKARKKKHKRSNANGSKTVQGVLDGSNSGSANFVDFQDVWCGPGIGFSADAAASVDCVVARKNASNRGKIDAEKISHRERERPTYLGRRTVNPEPISFMDSDPDIFDMRHGSDSWGTARFYRHTQPDVFPEIVMLQGSLLMGGRLDSHDRFRDWRLDVDNMTYEQLLELGERIGHVNTGLKEDEIGSNIRKSKPPIQTDTSTPQASQVDKKCSICQEEYEADDELGKLNCGHSYHVQCIRQWLAQKNFCPVCKAEVVFRQRVPQS</sequence>
<accession>A0ACB9PEN6</accession>
<reference evidence="1 2" key="1">
    <citation type="journal article" date="2022" name="DNA Res.">
        <title>Chromosomal-level genome assembly of the orchid tree Bauhinia variegata (Leguminosae; Cercidoideae) supports the allotetraploid origin hypothesis of Bauhinia.</title>
        <authorList>
            <person name="Zhong Y."/>
            <person name="Chen Y."/>
            <person name="Zheng D."/>
            <person name="Pang J."/>
            <person name="Liu Y."/>
            <person name="Luo S."/>
            <person name="Meng S."/>
            <person name="Qian L."/>
            <person name="Wei D."/>
            <person name="Dai S."/>
            <person name="Zhou R."/>
        </authorList>
    </citation>
    <scope>NUCLEOTIDE SEQUENCE [LARGE SCALE GENOMIC DNA]</scope>
    <source>
        <strain evidence="1">BV-YZ2020</strain>
    </source>
</reference>
<protein>
    <submittedName>
        <fullName evidence="1">Uncharacterized protein</fullName>
    </submittedName>
</protein>
<gene>
    <name evidence="1" type="ORF">L6164_008047</name>
</gene>
<dbReference type="Proteomes" id="UP000828941">
    <property type="component" value="Chromosome 4"/>
</dbReference>
<keyword evidence="2" id="KW-1185">Reference proteome</keyword>